<dbReference type="FunFam" id="3.30.1360.40:FF:000011">
    <property type="entry name" value="DNA topoisomerase 2"/>
    <property type="match status" value="1"/>
</dbReference>
<feature type="compositionally biased region" description="Low complexity" evidence="21">
    <location>
        <begin position="1271"/>
        <end position="1312"/>
    </location>
</feature>
<feature type="domain" description="Topo IIA-type catalytic" evidence="23">
    <location>
        <begin position="741"/>
        <end position="1199"/>
    </location>
</feature>
<feature type="domain" description="Toprim" evidence="22">
    <location>
        <begin position="488"/>
        <end position="604"/>
    </location>
</feature>
<dbReference type="OrthoDB" id="276498at2759"/>
<dbReference type="InterPro" id="IPR002205">
    <property type="entry name" value="Topo_IIA_dom_A"/>
</dbReference>
<dbReference type="InterPro" id="IPR006171">
    <property type="entry name" value="TOPRIM_dom"/>
</dbReference>
<dbReference type="PROSITE" id="PS50880">
    <property type="entry name" value="TOPRIM"/>
    <property type="match status" value="1"/>
</dbReference>
<keyword evidence="15 19" id="KW-0238">DNA-binding</keyword>
<dbReference type="GO" id="GO:0000712">
    <property type="term" value="P:resolution of meiotic recombination intermediates"/>
    <property type="evidence" value="ECO:0007669"/>
    <property type="project" value="TreeGrafter"/>
</dbReference>
<dbReference type="Gene3D" id="3.40.50.670">
    <property type="match status" value="1"/>
</dbReference>
<comment type="caution">
    <text evidence="24">The sequence shown here is derived from an EMBL/GenBank/DDBJ whole genome shotgun (WGS) entry which is preliminary data.</text>
</comment>
<proteinExistence type="inferred from homology"/>
<evidence type="ECO:0000256" key="18">
    <source>
        <dbReference type="ARBA" id="ARBA00053943"/>
    </source>
</evidence>
<comment type="cofactor">
    <cofactor evidence="2">
        <name>Ca(2+)</name>
        <dbReference type="ChEBI" id="CHEBI:29108"/>
    </cofactor>
</comment>
<evidence type="ECO:0000256" key="14">
    <source>
        <dbReference type="ARBA" id="ARBA00023029"/>
    </source>
</evidence>
<dbReference type="PANTHER" id="PTHR10169">
    <property type="entry name" value="DNA TOPOISOMERASE/GYRASE"/>
    <property type="match status" value="1"/>
</dbReference>
<dbReference type="InterPro" id="IPR014721">
    <property type="entry name" value="Ribsml_uS5_D2-typ_fold_subgr"/>
</dbReference>
<dbReference type="InterPro" id="IPR018522">
    <property type="entry name" value="TopoIIA_CS"/>
</dbReference>
<dbReference type="FunFam" id="3.30.230.10:FF:000008">
    <property type="entry name" value="DNA topoisomerase 2"/>
    <property type="match status" value="1"/>
</dbReference>
<dbReference type="GO" id="GO:0046872">
    <property type="term" value="F:metal ion binding"/>
    <property type="evidence" value="ECO:0007669"/>
    <property type="project" value="UniProtKB-KW"/>
</dbReference>
<dbReference type="SMART" id="SM00433">
    <property type="entry name" value="TOP2c"/>
    <property type="match status" value="1"/>
</dbReference>
<dbReference type="InterPro" id="IPR001154">
    <property type="entry name" value="TopoII_euk"/>
</dbReference>
<dbReference type="Gene3D" id="3.30.1360.40">
    <property type="match status" value="1"/>
</dbReference>
<reference evidence="24" key="2">
    <citation type="submission" date="2021-01" db="EMBL/GenBank/DDBJ databases">
        <authorList>
            <person name="Schikora-Tamarit M.A."/>
        </authorList>
    </citation>
    <scope>NUCLEOTIDE SEQUENCE</scope>
    <source>
        <strain evidence="24">CBS6075</strain>
    </source>
</reference>
<organism evidence="24 25">
    <name type="scientific">Ogataea philodendri</name>
    <dbReference type="NCBI Taxonomy" id="1378263"/>
    <lineage>
        <taxon>Eukaryota</taxon>
        <taxon>Fungi</taxon>
        <taxon>Dikarya</taxon>
        <taxon>Ascomycota</taxon>
        <taxon>Saccharomycotina</taxon>
        <taxon>Pichiomycetes</taxon>
        <taxon>Pichiales</taxon>
        <taxon>Pichiaceae</taxon>
        <taxon>Ogataea</taxon>
    </lineage>
</organism>
<dbReference type="PRINTS" id="PR00418">
    <property type="entry name" value="TPI2FAMILY"/>
</dbReference>
<evidence type="ECO:0000256" key="13">
    <source>
        <dbReference type="ARBA" id="ARBA00022842"/>
    </source>
</evidence>
<dbReference type="InterPro" id="IPR020568">
    <property type="entry name" value="Ribosomal_Su5_D2-typ_SF"/>
</dbReference>
<dbReference type="InterPro" id="IPR003594">
    <property type="entry name" value="HATPase_dom"/>
</dbReference>
<dbReference type="FunFam" id="3.90.199.10:FF:000002">
    <property type="entry name" value="DNA topoisomerase 2"/>
    <property type="match status" value="1"/>
</dbReference>
<dbReference type="InterPro" id="IPR013506">
    <property type="entry name" value="Topo_IIA_bsu_dom2"/>
</dbReference>
<dbReference type="InterPro" id="IPR050634">
    <property type="entry name" value="DNA_Topoisomerase_II"/>
</dbReference>
<dbReference type="GO" id="GO:0006265">
    <property type="term" value="P:DNA topological change"/>
    <property type="evidence" value="ECO:0007669"/>
    <property type="project" value="UniProtKB-UniRule"/>
</dbReference>
<dbReference type="Pfam" id="PF16898">
    <property type="entry name" value="TOPRIM_C"/>
    <property type="match status" value="1"/>
</dbReference>
<dbReference type="GO" id="GO:0003677">
    <property type="term" value="F:DNA binding"/>
    <property type="evidence" value="ECO:0007669"/>
    <property type="project" value="UniProtKB-UniRule"/>
</dbReference>
<dbReference type="FunFam" id="3.30.1490.30:FF:000001">
    <property type="entry name" value="DNA topoisomerase 2"/>
    <property type="match status" value="1"/>
</dbReference>
<evidence type="ECO:0000256" key="4">
    <source>
        <dbReference type="ARBA" id="ARBA00004123"/>
    </source>
</evidence>
<dbReference type="InterPro" id="IPR031660">
    <property type="entry name" value="TOPRIM_C"/>
</dbReference>
<dbReference type="InterPro" id="IPR001241">
    <property type="entry name" value="Topo_IIA"/>
</dbReference>
<comment type="catalytic activity">
    <reaction evidence="1 19 20">
        <text>ATP-dependent breakage, passage and rejoining of double-stranded DNA.</text>
        <dbReference type="EC" id="5.6.2.2"/>
    </reaction>
</comment>
<dbReference type="CDD" id="cd03365">
    <property type="entry name" value="TOPRIM_TopoIIA"/>
    <property type="match status" value="1"/>
</dbReference>
<evidence type="ECO:0000256" key="1">
    <source>
        <dbReference type="ARBA" id="ARBA00000185"/>
    </source>
</evidence>
<dbReference type="InterPro" id="IPR013759">
    <property type="entry name" value="Topo_IIA_B_C"/>
</dbReference>
<dbReference type="Gene3D" id="3.30.230.10">
    <property type="match status" value="1"/>
</dbReference>
<dbReference type="FunFam" id="3.40.50.670:FF:000001">
    <property type="entry name" value="DNA topoisomerase 2"/>
    <property type="match status" value="2"/>
</dbReference>
<dbReference type="Gene3D" id="3.90.199.10">
    <property type="entry name" value="Topoisomerase II, domain 5"/>
    <property type="match status" value="1"/>
</dbReference>
<keyword evidence="12 20" id="KW-0067">ATP-binding</keyword>
<dbReference type="SMART" id="SM00434">
    <property type="entry name" value="TOP4c"/>
    <property type="match status" value="1"/>
</dbReference>
<protein>
    <recommendedName>
        <fullName evidence="8 20">DNA topoisomerase 2</fullName>
        <ecNumber evidence="7 20">5.6.2.2</ecNumber>
    </recommendedName>
</protein>
<dbReference type="EC" id="5.6.2.2" evidence="7 20"/>
<dbReference type="RefSeq" id="XP_046060176.1">
    <property type="nucleotide sequence ID" value="XM_046206407.1"/>
</dbReference>
<dbReference type="Pfam" id="PF00204">
    <property type="entry name" value="DNA_gyraseB"/>
    <property type="match status" value="1"/>
</dbReference>
<dbReference type="CDD" id="cd03481">
    <property type="entry name" value="TopoIIA_Trans_ScTopoIIA"/>
    <property type="match status" value="1"/>
</dbReference>
<dbReference type="EMBL" id="JAEUBE010000366">
    <property type="protein sequence ID" value="KAH3663840.1"/>
    <property type="molecule type" value="Genomic_DNA"/>
</dbReference>
<dbReference type="GO" id="GO:0000819">
    <property type="term" value="P:sister chromatid segregation"/>
    <property type="evidence" value="ECO:0007669"/>
    <property type="project" value="TreeGrafter"/>
</dbReference>
<dbReference type="InterPro" id="IPR034157">
    <property type="entry name" value="TOPRIM_TopoII"/>
</dbReference>
<dbReference type="InterPro" id="IPR013760">
    <property type="entry name" value="Topo_IIA-like_dom_sf"/>
</dbReference>
<dbReference type="Pfam" id="PF02518">
    <property type="entry name" value="HATPase_c"/>
    <property type="match status" value="1"/>
</dbReference>
<dbReference type="GO" id="GO:0003918">
    <property type="term" value="F:DNA topoisomerase type II (double strand cut, ATP-hydrolyzing) activity"/>
    <property type="evidence" value="ECO:0007669"/>
    <property type="project" value="UniProtKB-UniRule"/>
</dbReference>
<name>A0A9P8P210_9ASCO</name>
<dbReference type="GO" id="GO:0005524">
    <property type="term" value="F:ATP binding"/>
    <property type="evidence" value="ECO:0007669"/>
    <property type="project" value="UniProtKB-UniRule"/>
</dbReference>
<reference evidence="24" key="1">
    <citation type="journal article" date="2021" name="Open Biol.">
        <title>Shared evolutionary footprints suggest mitochondrial oxidative damage underlies multiple complex I losses in fungi.</title>
        <authorList>
            <person name="Schikora-Tamarit M.A."/>
            <person name="Marcet-Houben M."/>
            <person name="Nosek J."/>
            <person name="Gabaldon T."/>
        </authorList>
    </citation>
    <scope>NUCLEOTIDE SEQUENCE</scope>
    <source>
        <strain evidence="24">CBS6075</strain>
    </source>
</reference>
<dbReference type="SUPFAM" id="SSF55874">
    <property type="entry name" value="ATPase domain of HSP90 chaperone/DNA topoisomerase II/histidine kinase"/>
    <property type="match status" value="1"/>
</dbReference>
<dbReference type="Gene3D" id="1.10.268.10">
    <property type="entry name" value="Topoisomerase, domain 3"/>
    <property type="match status" value="1"/>
</dbReference>
<dbReference type="PROSITE" id="PS00177">
    <property type="entry name" value="TOPOISOMERASE_II"/>
    <property type="match status" value="1"/>
</dbReference>
<dbReference type="InterPro" id="IPR013758">
    <property type="entry name" value="Topo_IIA_A/C_ab"/>
</dbReference>
<evidence type="ECO:0000256" key="17">
    <source>
        <dbReference type="ARBA" id="ARBA00023242"/>
    </source>
</evidence>
<keyword evidence="25" id="KW-1185">Reference proteome</keyword>
<feature type="compositionally biased region" description="Low complexity" evidence="21">
    <location>
        <begin position="24"/>
        <end position="39"/>
    </location>
</feature>
<evidence type="ECO:0000313" key="25">
    <source>
        <dbReference type="Proteomes" id="UP000769157"/>
    </source>
</evidence>
<evidence type="ECO:0000256" key="21">
    <source>
        <dbReference type="SAM" id="MobiDB-lite"/>
    </source>
</evidence>
<dbReference type="InterPro" id="IPR036890">
    <property type="entry name" value="HATPase_C_sf"/>
</dbReference>
<dbReference type="CDD" id="cd16930">
    <property type="entry name" value="HATPase_TopII-like"/>
    <property type="match status" value="1"/>
</dbReference>
<feature type="compositionally biased region" description="Acidic residues" evidence="21">
    <location>
        <begin position="1359"/>
        <end position="1377"/>
    </location>
</feature>
<dbReference type="PANTHER" id="PTHR10169:SF38">
    <property type="entry name" value="DNA TOPOISOMERASE 2"/>
    <property type="match status" value="1"/>
</dbReference>
<dbReference type="SUPFAM" id="SSF56719">
    <property type="entry name" value="Type II DNA topoisomerase"/>
    <property type="match status" value="1"/>
</dbReference>
<evidence type="ECO:0000256" key="7">
    <source>
        <dbReference type="ARBA" id="ARBA00012895"/>
    </source>
</evidence>
<dbReference type="CDD" id="cd00187">
    <property type="entry name" value="TOP4c"/>
    <property type="match status" value="1"/>
</dbReference>
<dbReference type="InterPro" id="IPR013757">
    <property type="entry name" value="Topo_IIA_A_a_sf"/>
</dbReference>
<keyword evidence="10" id="KW-0479">Metal-binding</keyword>
<keyword evidence="16 19" id="KW-0413">Isomerase</keyword>
<dbReference type="Gene3D" id="3.30.565.10">
    <property type="entry name" value="Histidine kinase-like ATPase, C-terminal domain"/>
    <property type="match status" value="1"/>
</dbReference>
<keyword evidence="11 20" id="KW-0547">Nucleotide-binding</keyword>
<evidence type="ECO:0000256" key="15">
    <source>
        <dbReference type="ARBA" id="ARBA00023125"/>
    </source>
</evidence>
<keyword evidence="9" id="KW-0597">Phosphoprotein</keyword>
<dbReference type="GO" id="GO:0005634">
    <property type="term" value="C:nucleus"/>
    <property type="evidence" value="ECO:0007669"/>
    <property type="project" value="UniProtKB-SubCell"/>
</dbReference>
<evidence type="ECO:0000256" key="16">
    <source>
        <dbReference type="ARBA" id="ARBA00023235"/>
    </source>
</evidence>
<dbReference type="SMART" id="SM00387">
    <property type="entry name" value="HATPase_c"/>
    <property type="match status" value="1"/>
</dbReference>
<dbReference type="PROSITE" id="PS52040">
    <property type="entry name" value="TOPO_IIA"/>
    <property type="match status" value="1"/>
</dbReference>
<evidence type="ECO:0000256" key="8">
    <source>
        <dbReference type="ARBA" id="ARBA00019635"/>
    </source>
</evidence>
<evidence type="ECO:0000256" key="5">
    <source>
        <dbReference type="ARBA" id="ARBA00011080"/>
    </source>
</evidence>
<feature type="compositionally biased region" description="Acidic residues" evidence="21">
    <location>
        <begin position="1324"/>
        <end position="1339"/>
    </location>
</feature>
<feature type="active site" description="O-(5'-phospho-DNA)-tyrosine intermediate" evidence="19">
    <location>
        <position position="831"/>
    </location>
</feature>
<evidence type="ECO:0000256" key="10">
    <source>
        <dbReference type="ARBA" id="ARBA00022723"/>
    </source>
</evidence>
<dbReference type="Proteomes" id="UP000769157">
    <property type="component" value="Unassembled WGS sequence"/>
</dbReference>
<comment type="similarity">
    <text evidence="5 20">Belongs to the type II topoisomerase family.</text>
</comment>
<evidence type="ECO:0000256" key="2">
    <source>
        <dbReference type="ARBA" id="ARBA00001913"/>
    </source>
</evidence>
<comment type="subcellular location">
    <subcellularLocation>
        <location evidence="4">Nucleus</location>
    </subcellularLocation>
</comment>
<dbReference type="PRINTS" id="PR01158">
    <property type="entry name" value="TOPISMRASEII"/>
</dbReference>
<comment type="subunit">
    <text evidence="6 20">Homodimer.</text>
</comment>
<keyword evidence="17" id="KW-0539">Nucleus</keyword>
<evidence type="ECO:0000256" key="3">
    <source>
        <dbReference type="ARBA" id="ARBA00001946"/>
    </source>
</evidence>
<comment type="cofactor">
    <cofactor evidence="3">
        <name>Mg(2+)</name>
        <dbReference type="ChEBI" id="CHEBI:18420"/>
    </cofactor>
</comment>
<sequence length="1377" mass="155482">MSDSESQYSLSATPSPQKPKKKPLSNSTNTTNGSKSSASDQYQKLSQLEHILKRPDTYIGSVEKFESEQWIFNEETQSMEKKLVNIVPGLFKIFDEILVNAADNKIRDPSMKKIDVKIDAENNAISVRNDGRGIPIEIHTKEQIYIPELIFGNLLTSSNYDDDQRKVTGGRNGYGAKLCNIFSTEFTVKTADKNTQLLYSQTWRNNMSEAGKPKITKMKKQEEYTEIIFKPDLAKFGMETLDSDILGVLRRRVYDLCGSVKGVKVSLNGTTLKVHNFKQYVELYVRALEKAKGHNVDVPVKSEPAEDGAINPLPAPDPLPTIVHQVIDDRWEIAFSISDGNFNQVSFVNSIATTSGGTHVELVTNLLVAKIQEQIKKKSKTAIIKPFQIKNNMFLFVNCLVENPAFTSQTKEQLTTRASQFGGKKLELPDSFVKKVLASGILDSVMDIAAANADKALKKNDGSRKSRLTGYPKLEDANKAGTKEGHKCTLILTEGDSALSLAVSGLAVVGRDYYGCYPLRGKMLNVREASTDQIMKNAEIQAIKQIMGLQHKKHYDASNVNTLRYGHLMIMTDQDHDGSHIKGLIINFLETSFPGLLEIPEFLIEFITPIVKVTILTGPNKNKKISFFNMPEYEEWRDTEGRSCSYKQKYYKGLGTSLPLEMREYFSQLDQHLKKFHTLQEEDKSLIDLAFSKKKADDRKEWLRGFQPGTFLDPSLTEIPISEFINKELILFSMADNIRSIPSVLDGFKPTQRKVLYGVYKRNLTGEIKVAQLVGYIGEHSGYHHGEASLTQTIVSLAQDFVGSNNLNILKPNGGFGSRASGGKDASAARYIFTEITPITRKVFNPLDNPLLTYLQDDEQTVEPQWYVPVLPMLLVNGSEGIGSGWSTQIPPFNPIDIVKNIRCLMNGDEMIDMVPWFKGWEGSIRRIGPDKFRMEGNIEELDDNTLEITELPARMWTITMKEFLLQGIAGSEKQKPWIKDMEEQHGVGIKFIVTLSNEEMEKSRRIGLKERFRLVSVINTSNMVAFDPQGRIKKYDHVNQIIEDYYHVRLEYYQKRKDYMANLFSNQFEKLSFQAKFVKMIIDRELSINNKKRAVLVSELKSLGFPGFDKQNNPIRITELNEEDDENDEEKEEIVQDATAVVQEKKTAASAYDYLLGMQLWSLTRERYERLLKQRDEKEAELNDLLRRSAKDLWNEDLEVFLKEWEQFLLEDKENRESMSVGNQASKKRRRRPKADGPKSPAKKKTAVKKETPKPVAAAKPEEPKEPEFKSVFGGSASKFSAASSVFSTATASPEPTGAAPAKASSFFSKKPAPKKAKKVVESDEEVLGLSDDDDDDVATPVSRASSTRKKTTKSYVLDEDDDSFEEPEDDDDYEG</sequence>
<evidence type="ECO:0000256" key="11">
    <source>
        <dbReference type="ARBA" id="ARBA00022741"/>
    </source>
</evidence>
<evidence type="ECO:0000256" key="6">
    <source>
        <dbReference type="ARBA" id="ARBA00011738"/>
    </source>
</evidence>
<comment type="function">
    <text evidence="18 20">Control of topological states of DNA by transient breakage and subsequent rejoining of DNA strands. Topoisomerase II makes double-strand breaks.</text>
</comment>
<evidence type="ECO:0000256" key="19">
    <source>
        <dbReference type="PROSITE-ProRule" id="PRU01384"/>
    </source>
</evidence>
<feature type="region of interest" description="Disordered" evidence="21">
    <location>
        <begin position="1217"/>
        <end position="1377"/>
    </location>
</feature>
<evidence type="ECO:0000256" key="9">
    <source>
        <dbReference type="ARBA" id="ARBA00022553"/>
    </source>
</evidence>
<evidence type="ECO:0000259" key="22">
    <source>
        <dbReference type="PROSITE" id="PS50880"/>
    </source>
</evidence>
<evidence type="ECO:0000259" key="23">
    <source>
        <dbReference type="PROSITE" id="PS52040"/>
    </source>
</evidence>
<feature type="compositionally biased region" description="Polar residues" evidence="21">
    <location>
        <begin position="1"/>
        <end position="10"/>
    </location>
</feature>
<dbReference type="Pfam" id="PF01751">
    <property type="entry name" value="Toprim"/>
    <property type="match status" value="1"/>
</dbReference>
<dbReference type="FunFam" id="3.30.565.10:FF:000004">
    <property type="entry name" value="DNA topoisomerase 2"/>
    <property type="match status" value="1"/>
</dbReference>
<accession>A0A9P8P210</accession>
<dbReference type="Gene3D" id="3.30.1490.30">
    <property type="match status" value="1"/>
</dbReference>
<feature type="region of interest" description="Disordered" evidence="21">
    <location>
        <begin position="1"/>
        <end position="41"/>
    </location>
</feature>
<dbReference type="SUPFAM" id="SSF54211">
    <property type="entry name" value="Ribosomal protein S5 domain 2-like"/>
    <property type="match status" value="1"/>
</dbReference>
<dbReference type="Pfam" id="PF00521">
    <property type="entry name" value="DNA_topoisoIV"/>
    <property type="match status" value="1"/>
</dbReference>
<evidence type="ECO:0000313" key="24">
    <source>
        <dbReference type="EMBL" id="KAH3663840.1"/>
    </source>
</evidence>
<evidence type="ECO:0000256" key="20">
    <source>
        <dbReference type="RuleBase" id="RU362094"/>
    </source>
</evidence>
<gene>
    <name evidence="24" type="ORF">OGAPHI_005243</name>
</gene>
<evidence type="ECO:0000256" key="12">
    <source>
        <dbReference type="ARBA" id="ARBA00022840"/>
    </source>
</evidence>
<keyword evidence="14 19" id="KW-0799">Topoisomerase</keyword>
<dbReference type="GeneID" id="70237207"/>
<keyword evidence="13" id="KW-0460">Magnesium</keyword>
<feature type="compositionally biased region" description="Basic and acidic residues" evidence="21">
    <location>
        <begin position="1261"/>
        <end position="1270"/>
    </location>
</feature>